<dbReference type="EMBL" id="MFJF01000032">
    <property type="protein sequence ID" value="OGG05511.1"/>
    <property type="molecule type" value="Genomic_DNA"/>
</dbReference>
<name>A0A1F5YZB5_9BACT</name>
<dbReference type="Gene3D" id="3.40.50.1820">
    <property type="entry name" value="alpha/beta hydrolase"/>
    <property type="match status" value="1"/>
</dbReference>
<dbReference type="AlphaFoldDB" id="A0A1F5YZB5"/>
<dbReference type="SUPFAM" id="SSF53474">
    <property type="entry name" value="alpha/beta-Hydrolases"/>
    <property type="match status" value="1"/>
</dbReference>
<accession>A0A1F5YZB5</accession>
<evidence type="ECO:0000259" key="1">
    <source>
        <dbReference type="Pfam" id="PF00561"/>
    </source>
</evidence>
<dbReference type="PANTHER" id="PTHR43194:SF5">
    <property type="entry name" value="PIMELOYL-[ACYL-CARRIER PROTEIN] METHYL ESTER ESTERASE"/>
    <property type="match status" value="1"/>
</dbReference>
<dbReference type="InterPro" id="IPR050228">
    <property type="entry name" value="Carboxylesterase_BioH"/>
</dbReference>
<evidence type="ECO:0000313" key="2">
    <source>
        <dbReference type="EMBL" id="OGG05511.1"/>
    </source>
</evidence>
<feature type="domain" description="AB hydrolase-1" evidence="1">
    <location>
        <begin position="40"/>
        <end position="138"/>
    </location>
</feature>
<dbReference type="PANTHER" id="PTHR43194">
    <property type="entry name" value="HYDROLASE ALPHA/BETA FOLD FAMILY"/>
    <property type="match status" value="1"/>
</dbReference>
<evidence type="ECO:0000313" key="3">
    <source>
        <dbReference type="Proteomes" id="UP000177354"/>
    </source>
</evidence>
<dbReference type="InterPro" id="IPR029058">
    <property type="entry name" value="AB_hydrolase_fold"/>
</dbReference>
<dbReference type="InterPro" id="IPR000073">
    <property type="entry name" value="AB_hydrolase_1"/>
</dbReference>
<comment type="caution">
    <text evidence="2">The sequence shown here is derived from an EMBL/GenBank/DDBJ whole genome shotgun (WGS) entry which is preliminary data.</text>
</comment>
<reference evidence="2 3" key="1">
    <citation type="journal article" date="2016" name="Nat. Commun.">
        <title>Thousands of microbial genomes shed light on interconnected biogeochemical processes in an aquifer system.</title>
        <authorList>
            <person name="Anantharaman K."/>
            <person name="Brown C.T."/>
            <person name="Hug L.A."/>
            <person name="Sharon I."/>
            <person name="Castelle C.J."/>
            <person name="Probst A.J."/>
            <person name="Thomas B.C."/>
            <person name="Singh A."/>
            <person name="Wilkins M.J."/>
            <person name="Karaoz U."/>
            <person name="Brodie E.L."/>
            <person name="Williams K.H."/>
            <person name="Hubbard S.S."/>
            <person name="Banfield J.F."/>
        </authorList>
    </citation>
    <scope>NUCLEOTIDE SEQUENCE [LARGE SCALE GENOMIC DNA]</scope>
</reference>
<dbReference type="Pfam" id="PF00561">
    <property type="entry name" value="Abhydrolase_1"/>
    <property type="match status" value="1"/>
</dbReference>
<gene>
    <name evidence="2" type="ORF">A2777_04535</name>
</gene>
<sequence length="297" mass="34584">MREIIILWKLADNFCMNEITYHLIDLPLTRLHYLKCGHGKPLVILPATISAIDNWLNLVQFLAQKFTVYFFELPGHGQSKAFISTYKSDLVARTVEDFLDKLGISRFYLMGFSFGGILTIKTLLRLGERVENIMCFAPCVSYKAVRYSPVRFNMLRQLARFSTGKSAQKSYLKIMHNKRTVDLMILLLKKLGHVEADENLKNKLLSLPEKTLEVLTYQVNEILTTDFEQLGIVIPQKCLFGMSINDPLLDYDVTKRIMRKLFRDIRVKEFDFPFHQPPEPFTVEYLQQHFGYLLNEV</sequence>
<proteinExistence type="predicted"/>
<protein>
    <recommendedName>
        <fullName evidence="1">AB hydrolase-1 domain-containing protein</fullName>
    </recommendedName>
</protein>
<dbReference type="Proteomes" id="UP000177354">
    <property type="component" value="Unassembled WGS sequence"/>
</dbReference>
<organism evidence="2 3">
    <name type="scientific">Candidatus Gottesmanbacteria bacterium RIFCSPHIGHO2_01_FULL_40_15</name>
    <dbReference type="NCBI Taxonomy" id="1798376"/>
    <lineage>
        <taxon>Bacteria</taxon>
        <taxon>Candidatus Gottesmaniibacteriota</taxon>
    </lineage>
</organism>